<dbReference type="Pfam" id="PF00037">
    <property type="entry name" value="Fer4"/>
    <property type="match status" value="1"/>
</dbReference>
<dbReference type="Gene3D" id="3.30.70.20">
    <property type="match status" value="1"/>
</dbReference>
<accession>A0A5D3WES0</accession>
<evidence type="ECO:0000259" key="7">
    <source>
        <dbReference type="PROSITE" id="PS51379"/>
    </source>
</evidence>
<dbReference type="AlphaFoldDB" id="A0A5D3WES0"/>
<evidence type="ECO:0000256" key="1">
    <source>
        <dbReference type="ARBA" id="ARBA00001966"/>
    </source>
</evidence>
<evidence type="ECO:0000256" key="2">
    <source>
        <dbReference type="ARBA" id="ARBA00022485"/>
    </source>
</evidence>
<protein>
    <submittedName>
        <fullName evidence="8">Pyruvate ferredoxin oxidoreductase delta subunit</fullName>
    </submittedName>
</protein>
<dbReference type="RefSeq" id="WP_148897030.1">
    <property type="nucleotide sequence ID" value="NZ_VNIB01000017.1"/>
</dbReference>
<keyword evidence="6" id="KW-0411">Iron-sulfur</keyword>
<comment type="caution">
    <text evidence="8">The sequence shown here is derived from an EMBL/GenBank/DDBJ whole genome shotgun (WGS) entry which is preliminary data.</text>
</comment>
<sequence>MPDSRFKIMTSAATSGPGDAGRTGSWRVERPVIDYSRCTPARTGRHACHLCWFYCPDVAVSKTIEPQFDLDYCKGCGICAEECPVGAITMVAEETFAEGGADE</sequence>
<dbReference type="PANTHER" id="PTHR43724">
    <property type="entry name" value="PYRUVATE SYNTHASE SUBUNIT PORD"/>
    <property type="match status" value="1"/>
</dbReference>
<keyword evidence="2" id="KW-0004">4Fe-4S</keyword>
<dbReference type="EMBL" id="VNIB01000017">
    <property type="protein sequence ID" value="TYO95772.1"/>
    <property type="molecule type" value="Genomic_DNA"/>
</dbReference>
<evidence type="ECO:0000256" key="3">
    <source>
        <dbReference type="ARBA" id="ARBA00022723"/>
    </source>
</evidence>
<dbReference type="PANTHER" id="PTHR43724:SF1">
    <property type="entry name" value="PYRUVATE SYNTHASE SUBUNIT PORD"/>
    <property type="match status" value="1"/>
</dbReference>
<dbReference type="GO" id="GO:0051539">
    <property type="term" value="F:4 iron, 4 sulfur cluster binding"/>
    <property type="evidence" value="ECO:0007669"/>
    <property type="project" value="UniProtKB-KW"/>
</dbReference>
<dbReference type="InterPro" id="IPR017900">
    <property type="entry name" value="4Fe4S_Fe_S_CS"/>
</dbReference>
<name>A0A5D3WES0_9BACT</name>
<keyword evidence="8" id="KW-0670">Pyruvate</keyword>
<dbReference type="SUPFAM" id="SSF54862">
    <property type="entry name" value="4Fe-4S ferredoxins"/>
    <property type="match status" value="1"/>
</dbReference>
<dbReference type="GO" id="GO:0046872">
    <property type="term" value="F:metal ion binding"/>
    <property type="evidence" value="ECO:0007669"/>
    <property type="project" value="UniProtKB-KW"/>
</dbReference>
<dbReference type="NCBIfam" id="TIGR02179">
    <property type="entry name" value="PorD_KorD"/>
    <property type="match status" value="1"/>
</dbReference>
<dbReference type="Proteomes" id="UP000324159">
    <property type="component" value="Unassembled WGS sequence"/>
</dbReference>
<evidence type="ECO:0000256" key="4">
    <source>
        <dbReference type="ARBA" id="ARBA00022737"/>
    </source>
</evidence>
<dbReference type="PROSITE" id="PS51379">
    <property type="entry name" value="4FE4S_FER_2"/>
    <property type="match status" value="1"/>
</dbReference>
<keyword evidence="3" id="KW-0479">Metal-binding</keyword>
<keyword evidence="9" id="KW-1185">Reference proteome</keyword>
<feature type="domain" description="4Fe-4S ferredoxin-type" evidence="7">
    <location>
        <begin position="64"/>
        <end position="93"/>
    </location>
</feature>
<keyword evidence="4" id="KW-0677">Repeat</keyword>
<evidence type="ECO:0000256" key="6">
    <source>
        <dbReference type="ARBA" id="ARBA00023014"/>
    </source>
</evidence>
<gene>
    <name evidence="8" type="ORF">EDC39_11729</name>
</gene>
<evidence type="ECO:0000313" key="8">
    <source>
        <dbReference type="EMBL" id="TYO95772.1"/>
    </source>
</evidence>
<reference evidence="8 9" key="1">
    <citation type="submission" date="2019-07" db="EMBL/GenBank/DDBJ databases">
        <title>Genomic Encyclopedia of Type Strains, Phase IV (KMG-IV): sequencing the most valuable type-strain genomes for metagenomic binning, comparative biology and taxonomic classification.</title>
        <authorList>
            <person name="Goeker M."/>
        </authorList>
    </citation>
    <scope>NUCLEOTIDE SEQUENCE [LARGE SCALE GENOMIC DNA]</scope>
    <source>
        <strain evidence="8 9">SS015</strain>
    </source>
</reference>
<dbReference type="InterPro" id="IPR017896">
    <property type="entry name" value="4Fe4S_Fe-S-bd"/>
</dbReference>
<dbReference type="OrthoDB" id="9804603at2"/>
<organism evidence="8 9">
    <name type="scientific">Geothermobacter ehrlichii</name>
    <dbReference type="NCBI Taxonomy" id="213224"/>
    <lineage>
        <taxon>Bacteria</taxon>
        <taxon>Pseudomonadati</taxon>
        <taxon>Thermodesulfobacteriota</taxon>
        <taxon>Desulfuromonadia</taxon>
        <taxon>Desulfuromonadales</taxon>
        <taxon>Geothermobacteraceae</taxon>
        <taxon>Geothermobacter</taxon>
    </lineage>
</organism>
<evidence type="ECO:0000313" key="9">
    <source>
        <dbReference type="Proteomes" id="UP000324159"/>
    </source>
</evidence>
<dbReference type="GO" id="GO:0016625">
    <property type="term" value="F:oxidoreductase activity, acting on the aldehyde or oxo group of donors, iron-sulfur protein as acceptor"/>
    <property type="evidence" value="ECO:0007669"/>
    <property type="project" value="InterPro"/>
</dbReference>
<dbReference type="InterPro" id="IPR011898">
    <property type="entry name" value="PorD_KorD"/>
</dbReference>
<keyword evidence="5" id="KW-0408">Iron</keyword>
<comment type="cofactor">
    <cofactor evidence="1">
        <name>[4Fe-4S] cluster</name>
        <dbReference type="ChEBI" id="CHEBI:49883"/>
    </cofactor>
</comment>
<dbReference type="PROSITE" id="PS00198">
    <property type="entry name" value="4FE4S_FER_1"/>
    <property type="match status" value="1"/>
</dbReference>
<evidence type="ECO:0000256" key="5">
    <source>
        <dbReference type="ARBA" id="ARBA00023004"/>
    </source>
</evidence>
<proteinExistence type="predicted"/>